<protein>
    <submittedName>
        <fullName evidence="2">Class I SAM-dependent methyltransferase</fullName>
    </submittedName>
</protein>
<dbReference type="InterPro" id="IPR029063">
    <property type="entry name" value="SAM-dependent_MTases_sf"/>
</dbReference>
<dbReference type="PANTHER" id="PTHR43861">
    <property type="entry name" value="TRANS-ACONITATE 2-METHYLTRANSFERASE-RELATED"/>
    <property type="match status" value="1"/>
</dbReference>
<evidence type="ECO:0000313" key="3">
    <source>
        <dbReference type="Proteomes" id="UP000315131"/>
    </source>
</evidence>
<dbReference type="SUPFAM" id="SSF53335">
    <property type="entry name" value="S-adenosyl-L-methionine-dependent methyltransferases"/>
    <property type="match status" value="1"/>
</dbReference>
<proteinExistence type="predicted"/>
<gene>
    <name evidence="2" type="ORF">FGM01_10320</name>
</gene>
<dbReference type="InterPro" id="IPR013217">
    <property type="entry name" value="Methyltransf_12"/>
</dbReference>
<evidence type="ECO:0000313" key="2">
    <source>
        <dbReference type="EMBL" id="TRO63897.1"/>
    </source>
</evidence>
<sequence>MKDQASVNERQKDFYNSFKKNKATKLWYALRNSLLRDIRKNIGAERQIYDLHKKWIGDLSGQKVLDLGCFAGNSLSYYLAENSNSYLGIDLSEPAIEKLNARLRNFPNAEAKTLDFLSKDFKEGDFDLIYAYGVLHHFRDTDELISRLKEKLKPEGRIISYDPLQTSIPVKIIRSVYRPFQSDKDWEWPFSKKVFKKYCDHFEIIDRKAIFGKTKWIFLLNLLPVSEKRKLKIGKKWHEEDWLRSGKSDKHLFKCMHLTMLMQNKTD</sequence>
<keyword evidence="3" id="KW-1185">Reference proteome</keyword>
<organism evidence="2 3">
    <name type="scientific">Christiangramia sabulilitoris</name>
    <dbReference type="NCBI Taxonomy" id="2583991"/>
    <lineage>
        <taxon>Bacteria</taxon>
        <taxon>Pseudomonadati</taxon>
        <taxon>Bacteroidota</taxon>
        <taxon>Flavobacteriia</taxon>
        <taxon>Flavobacteriales</taxon>
        <taxon>Flavobacteriaceae</taxon>
        <taxon>Christiangramia</taxon>
    </lineage>
</organism>
<dbReference type="CDD" id="cd02440">
    <property type="entry name" value="AdoMet_MTases"/>
    <property type="match status" value="1"/>
</dbReference>
<name>A0A550HYV6_9FLAO</name>
<dbReference type="AlphaFoldDB" id="A0A550HYV6"/>
<evidence type="ECO:0000259" key="1">
    <source>
        <dbReference type="Pfam" id="PF08242"/>
    </source>
</evidence>
<dbReference type="Gene3D" id="3.40.50.150">
    <property type="entry name" value="Vaccinia Virus protein VP39"/>
    <property type="match status" value="1"/>
</dbReference>
<dbReference type="OrthoDB" id="9770553at2"/>
<feature type="domain" description="Methyltransferase type 12" evidence="1">
    <location>
        <begin position="65"/>
        <end position="158"/>
    </location>
</feature>
<accession>A0A550HYV6</accession>
<dbReference type="GO" id="GO:0008168">
    <property type="term" value="F:methyltransferase activity"/>
    <property type="evidence" value="ECO:0007669"/>
    <property type="project" value="UniProtKB-KW"/>
</dbReference>
<comment type="caution">
    <text evidence="2">The sequence shown here is derived from an EMBL/GenBank/DDBJ whole genome shotgun (WGS) entry which is preliminary data.</text>
</comment>
<dbReference type="GO" id="GO:0032259">
    <property type="term" value="P:methylation"/>
    <property type="evidence" value="ECO:0007669"/>
    <property type="project" value="UniProtKB-KW"/>
</dbReference>
<keyword evidence="2" id="KW-0808">Transferase</keyword>
<dbReference type="RefSeq" id="WP_143411094.1">
    <property type="nucleotide sequence ID" value="NZ_VHSF01000003.1"/>
</dbReference>
<dbReference type="Proteomes" id="UP000315131">
    <property type="component" value="Unassembled WGS sequence"/>
</dbReference>
<keyword evidence="2" id="KW-0489">Methyltransferase</keyword>
<reference evidence="2 3" key="1">
    <citation type="submission" date="2019-06" db="EMBL/GenBank/DDBJ databases">
        <title>Gramella sabulilitoris sp. nov., isolated from a marine sand.</title>
        <authorList>
            <person name="Yoon J.-H."/>
        </authorList>
    </citation>
    <scope>NUCLEOTIDE SEQUENCE [LARGE SCALE GENOMIC DNA]</scope>
    <source>
        <strain evidence="2 3">HSMS-1</strain>
    </source>
</reference>
<dbReference type="Pfam" id="PF08242">
    <property type="entry name" value="Methyltransf_12"/>
    <property type="match status" value="1"/>
</dbReference>
<dbReference type="EMBL" id="VHSF01000003">
    <property type="protein sequence ID" value="TRO63897.1"/>
    <property type="molecule type" value="Genomic_DNA"/>
</dbReference>